<feature type="region of interest" description="Disordered" evidence="1">
    <location>
        <begin position="81"/>
        <end position="108"/>
    </location>
</feature>
<comment type="caution">
    <text evidence="2">The sequence shown here is derived from an EMBL/GenBank/DDBJ whole genome shotgun (WGS) entry which is preliminary data.</text>
</comment>
<evidence type="ECO:0000256" key="1">
    <source>
        <dbReference type="SAM" id="MobiDB-lite"/>
    </source>
</evidence>
<evidence type="ECO:0000313" key="3">
    <source>
        <dbReference type="Proteomes" id="UP001201812"/>
    </source>
</evidence>
<gene>
    <name evidence="2" type="ORF">DdX_00869</name>
</gene>
<reference evidence="2" key="1">
    <citation type="submission" date="2022-01" db="EMBL/GenBank/DDBJ databases">
        <title>Genome Sequence Resource for Two Populations of Ditylenchus destructor, the Migratory Endoparasitic Phytonematode.</title>
        <authorList>
            <person name="Zhang H."/>
            <person name="Lin R."/>
            <person name="Xie B."/>
        </authorList>
    </citation>
    <scope>NUCLEOTIDE SEQUENCE</scope>
    <source>
        <strain evidence="2">BazhouSP</strain>
    </source>
</reference>
<dbReference type="AlphaFoldDB" id="A0AAD4NI79"/>
<keyword evidence="3" id="KW-1185">Reference proteome</keyword>
<proteinExistence type="predicted"/>
<protein>
    <submittedName>
        <fullName evidence="2">Uncharacterized protein</fullName>
    </submittedName>
</protein>
<organism evidence="2 3">
    <name type="scientific">Ditylenchus destructor</name>
    <dbReference type="NCBI Taxonomy" id="166010"/>
    <lineage>
        <taxon>Eukaryota</taxon>
        <taxon>Metazoa</taxon>
        <taxon>Ecdysozoa</taxon>
        <taxon>Nematoda</taxon>
        <taxon>Chromadorea</taxon>
        <taxon>Rhabditida</taxon>
        <taxon>Tylenchina</taxon>
        <taxon>Tylenchomorpha</taxon>
        <taxon>Sphaerularioidea</taxon>
        <taxon>Anguinidae</taxon>
        <taxon>Anguininae</taxon>
        <taxon>Ditylenchus</taxon>
    </lineage>
</organism>
<accession>A0AAD4NI79</accession>
<name>A0AAD4NI79_9BILA</name>
<sequence>MFVNRLYCDLVESGGQIEGILWINRSQEPDDGLPNVLDDTGVDNTCYNEEPSTSAEMPFEVHSIRQKPDANSDSLKERLQAFGATTPEAEEEEAFEPPPKKHKKSKLE</sequence>
<evidence type="ECO:0000313" key="2">
    <source>
        <dbReference type="EMBL" id="KAI1728671.1"/>
    </source>
</evidence>
<dbReference type="Proteomes" id="UP001201812">
    <property type="component" value="Unassembled WGS sequence"/>
</dbReference>
<dbReference type="EMBL" id="JAKKPZ010000001">
    <property type="protein sequence ID" value="KAI1728671.1"/>
    <property type="molecule type" value="Genomic_DNA"/>
</dbReference>